<evidence type="ECO:0000256" key="2">
    <source>
        <dbReference type="SAM" id="MobiDB-lite"/>
    </source>
</evidence>
<dbReference type="Proteomes" id="UP000800094">
    <property type="component" value="Unassembled WGS sequence"/>
</dbReference>
<dbReference type="RefSeq" id="XP_033683568.1">
    <property type="nucleotide sequence ID" value="XM_033834971.1"/>
</dbReference>
<accession>A0A6A6IDA8</accession>
<evidence type="ECO:0000256" key="3">
    <source>
        <dbReference type="SAM" id="SignalP"/>
    </source>
</evidence>
<dbReference type="EMBL" id="ML987196">
    <property type="protein sequence ID" value="KAF2248564.1"/>
    <property type="molecule type" value="Genomic_DNA"/>
</dbReference>
<feature type="region of interest" description="Disordered" evidence="2">
    <location>
        <begin position="148"/>
        <end position="221"/>
    </location>
</feature>
<dbReference type="AlphaFoldDB" id="A0A6A6IDA8"/>
<feature type="region of interest" description="Disordered" evidence="2">
    <location>
        <begin position="98"/>
        <end position="125"/>
    </location>
</feature>
<dbReference type="GeneID" id="54588301"/>
<reference evidence="4" key="1">
    <citation type="journal article" date="2020" name="Stud. Mycol.">
        <title>101 Dothideomycetes genomes: a test case for predicting lifestyles and emergence of pathogens.</title>
        <authorList>
            <person name="Haridas S."/>
            <person name="Albert R."/>
            <person name="Binder M."/>
            <person name="Bloem J."/>
            <person name="Labutti K."/>
            <person name="Salamov A."/>
            <person name="Andreopoulos B."/>
            <person name="Baker S."/>
            <person name="Barry K."/>
            <person name="Bills G."/>
            <person name="Bluhm B."/>
            <person name="Cannon C."/>
            <person name="Castanera R."/>
            <person name="Culley D."/>
            <person name="Daum C."/>
            <person name="Ezra D."/>
            <person name="Gonzalez J."/>
            <person name="Henrissat B."/>
            <person name="Kuo A."/>
            <person name="Liang C."/>
            <person name="Lipzen A."/>
            <person name="Lutzoni F."/>
            <person name="Magnuson J."/>
            <person name="Mondo S."/>
            <person name="Nolan M."/>
            <person name="Ohm R."/>
            <person name="Pangilinan J."/>
            <person name="Park H.-J."/>
            <person name="Ramirez L."/>
            <person name="Alfaro M."/>
            <person name="Sun H."/>
            <person name="Tritt A."/>
            <person name="Yoshinaga Y."/>
            <person name="Zwiers L.-H."/>
            <person name="Turgeon B."/>
            <person name="Goodwin S."/>
            <person name="Spatafora J."/>
            <person name="Crous P."/>
            <person name="Grigoriev I."/>
        </authorList>
    </citation>
    <scope>NUCLEOTIDE SEQUENCE</scope>
    <source>
        <strain evidence="4">CBS 122368</strain>
    </source>
</reference>
<feature type="coiled-coil region" evidence="1">
    <location>
        <begin position="329"/>
        <end position="363"/>
    </location>
</feature>
<organism evidence="4 5">
    <name type="scientific">Trematosphaeria pertusa</name>
    <dbReference type="NCBI Taxonomy" id="390896"/>
    <lineage>
        <taxon>Eukaryota</taxon>
        <taxon>Fungi</taxon>
        <taxon>Dikarya</taxon>
        <taxon>Ascomycota</taxon>
        <taxon>Pezizomycotina</taxon>
        <taxon>Dothideomycetes</taxon>
        <taxon>Pleosporomycetidae</taxon>
        <taxon>Pleosporales</taxon>
        <taxon>Massarineae</taxon>
        <taxon>Trematosphaeriaceae</taxon>
        <taxon>Trematosphaeria</taxon>
    </lineage>
</organism>
<evidence type="ECO:0000313" key="4">
    <source>
        <dbReference type="EMBL" id="KAF2248564.1"/>
    </source>
</evidence>
<feature type="compositionally biased region" description="Basic and acidic residues" evidence="2">
    <location>
        <begin position="182"/>
        <end position="217"/>
    </location>
</feature>
<sequence length="489" mass="56157">MKLLVTYLALLWNLNTLPIRAAPNPPGNTAIIPSYAGHNLLEHRANGESCEDRCRKRCKGRRIKDPTNCRRCIPCPLGSKPDLLHVICVTDSDTNEERDAKRKGKCPGDTVLDPKEGPQKLDTNPADLKCAIDDEKCDRKQQYAAVTVGPNGKAKKTCKPTRQYQNKKKSRWSKMKNKFKKRWEDKKEERAKQDEERKARKDKIEEGRKRKEKETNDKKKKKIKSFKCGMATAMVAGQQIAGLIPTKRALLRREGNAEIESYMDMTACYFDADFVEDDQFLEYFPSDVNVDDIGTGVDEKAYMEAFIQRMEQADFDFWNSHDFCKRNGNGTLEARCQKKREDITEKEHEYEEKRRRAERALKRDILKNDLEKRDETLNAEDFCDMSNLAKREARGEETVKKRNPFAIFVEIALFAVRMGTSLLSRVIPRLATFSPRLARLLEKTPKNLFKLAPKGQAGNAGSREAMKQAFRKLADHPAFKQCVKNGKPL</sequence>
<evidence type="ECO:0000256" key="1">
    <source>
        <dbReference type="SAM" id="Coils"/>
    </source>
</evidence>
<evidence type="ECO:0000313" key="5">
    <source>
        <dbReference type="Proteomes" id="UP000800094"/>
    </source>
</evidence>
<keyword evidence="5" id="KW-1185">Reference proteome</keyword>
<protein>
    <submittedName>
        <fullName evidence="4">Uncharacterized protein</fullName>
    </submittedName>
</protein>
<keyword evidence="3" id="KW-0732">Signal</keyword>
<feature type="signal peptide" evidence="3">
    <location>
        <begin position="1"/>
        <end position="21"/>
    </location>
</feature>
<keyword evidence="1" id="KW-0175">Coiled coil</keyword>
<proteinExistence type="predicted"/>
<feature type="compositionally biased region" description="Basic residues" evidence="2">
    <location>
        <begin position="153"/>
        <end position="181"/>
    </location>
</feature>
<gene>
    <name evidence="4" type="ORF">BU26DRAFT_596532</name>
</gene>
<feature type="chain" id="PRO_5025540757" evidence="3">
    <location>
        <begin position="22"/>
        <end position="489"/>
    </location>
</feature>
<dbReference type="OrthoDB" id="3773350at2759"/>
<name>A0A6A6IDA8_9PLEO</name>